<proteinExistence type="predicted"/>
<organism evidence="1 2">
    <name type="scientific">Dyadobacter soli</name>
    <dbReference type="NCBI Taxonomy" id="659014"/>
    <lineage>
        <taxon>Bacteria</taxon>
        <taxon>Pseudomonadati</taxon>
        <taxon>Bacteroidota</taxon>
        <taxon>Cytophagia</taxon>
        <taxon>Cytophagales</taxon>
        <taxon>Spirosomataceae</taxon>
        <taxon>Dyadobacter</taxon>
    </lineage>
</organism>
<dbReference type="STRING" id="659014.SAMN04487996_12730"/>
<accession>A0A1G7Z0G5</accession>
<name>A0A1G7Z0G5_9BACT</name>
<gene>
    <name evidence="1" type="ORF">SAMN04487996_12730</name>
</gene>
<reference evidence="2" key="1">
    <citation type="submission" date="2016-10" db="EMBL/GenBank/DDBJ databases">
        <authorList>
            <person name="Varghese N."/>
            <person name="Submissions S."/>
        </authorList>
    </citation>
    <scope>NUCLEOTIDE SEQUENCE [LARGE SCALE GENOMIC DNA]</scope>
    <source>
        <strain evidence="2">DSM 25329</strain>
    </source>
</reference>
<evidence type="ECO:0008006" key="3">
    <source>
        <dbReference type="Google" id="ProtNLM"/>
    </source>
</evidence>
<evidence type="ECO:0000313" key="1">
    <source>
        <dbReference type="EMBL" id="SDH02258.1"/>
    </source>
</evidence>
<dbReference type="RefSeq" id="WP_090157226.1">
    <property type="nucleotide sequence ID" value="NZ_FNAN01000027.1"/>
</dbReference>
<protein>
    <recommendedName>
        <fullName evidence="3">Endonuclease, Uma2 family (Restriction endonuclease fold)</fullName>
    </recommendedName>
</protein>
<sequence>MSLAKIDPELIFEELDGHSLCYKGYKDVLDGVKSLEEITGNGIFKALVTSITSWYIAEILRNEPYWVLCNEAGLHISHGNNLVTDVVVFDKALIKDVFSNKYADVPPRLAIQVDVKIEADHFSDENAYMFRKSEKMLEFGTERVIWILTEDRKIMVMDRSREWSSYEWSEMVPAFDQYQFCLNNLLEEEGVI</sequence>
<dbReference type="Proteomes" id="UP000198748">
    <property type="component" value="Unassembled WGS sequence"/>
</dbReference>
<keyword evidence="2" id="KW-1185">Reference proteome</keyword>
<evidence type="ECO:0000313" key="2">
    <source>
        <dbReference type="Proteomes" id="UP000198748"/>
    </source>
</evidence>
<dbReference type="OrthoDB" id="942191at2"/>
<dbReference type="AlphaFoldDB" id="A0A1G7Z0G5"/>
<dbReference type="EMBL" id="FNAN01000027">
    <property type="protein sequence ID" value="SDH02258.1"/>
    <property type="molecule type" value="Genomic_DNA"/>
</dbReference>